<evidence type="ECO:0008006" key="3">
    <source>
        <dbReference type="Google" id="ProtNLM"/>
    </source>
</evidence>
<sequence length="323" mass="36882">MNNHNDIINSTYVGQLITNLSLNNNQTVQMKQTINNSINTSINNTGHGCILLGSSSRLDGGVKNIRILVGAHKGRNGELKIGTFGGKCNKNEMTIDTMIRETIEEVFNFNISHNVIDKIRDFLNMNTNLYYIYQVSKTTKAYSYIFDVSILGEFIKIITDYYRPKNTTYFIPNNNGLSNIHLYLDANVNYSDSSSFSGTHANYSPYSTIKLVEFMKKRVISYGLLYYLGIRSSGLNEVKYVSFTSLSKLMDCAQSGTYNLFNFNTNKREKLKMNKFFIKLLNKDIMKSIVSTASPIKSVENINYNINYYWLIIIIVLIIIIFN</sequence>
<keyword evidence="1" id="KW-0472">Membrane</keyword>
<protein>
    <recommendedName>
        <fullName evidence="3">Nudix hydrolase domain-containing protein</fullName>
    </recommendedName>
</protein>
<accession>A0A6C0HU64</accession>
<keyword evidence="1" id="KW-0812">Transmembrane</keyword>
<proteinExistence type="predicted"/>
<evidence type="ECO:0000313" key="2">
    <source>
        <dbReference type="EMBL" id="QHT84308.1"/>
    </source>
</evidence>
<name>A0A6C0HU64_9ZZZZ</name>
<dbReference type="EMBL" id="MN740017">
    <property type="protein sequence ID" value="QHT84308.1"/>
    <property type="molecule type" value="Genomic_DNA"/>
</dbReference>
<dbReference type="AlphaFoldDB" id="A0A6C0HU64"/>
<organism evidence="2">
    <name type="scientific">viral metagenome</name>
    <dbReference type="NCBI Taxonomy" id="1070528"/>
    <lineage>
        <taxon>unclassified sequences</taxon>
        <taxon>metagenomes</taxon>
        <taxon>organismal metagenomes</taxon>
    </lineage>
</organism>
<evidence type="ECO:0000256" key="1">
    <source>
        <dbReference type="SAM" id="Phobius"/>
    </source>
</evidence>
<feature type="transmembrane region" description="Helical" evidence="1">
    <location>
        <begin position="306"/>
        <end position="322"/>
    </location>
</feature>
<keyword evidence="1" id="KW-1133">Transmembrane helix</keyword>
<reference evidence="2" key="1">
    <citation type="journal article" date="2020" name="Nature">
        <title>Giant virus diversity and host interactions through global metagenomics.</title>
        <authorList>
            <person name="Schulz F."/>
            <person name="Roux S."/>
            <person name="Paez-Espino D."/>
            <person name="Jungbluth S."/>
            <person name="Walsh D.A."/>
            <person name="Denef V.J."/>
            <person name="McMahon K.D."/>
            <person name="Konstantinidis K.T."/>
            <person name="Eloe-Fadrosh E.A."/>
            <person name="Kyrpides N.C."/>
            <person name="Woyke T."/>
        </authorList>
    </citation>
    <scope>NUCLEOTIDE SEQUENCE</scope>
    <source>
        <strain evidence="2">GVMAG-M-3300023184-177</strain>
    </source>
</reference>